<dbReference type="Proteomes" id="UP000014254">
    <property type="component" value="Unassembled WGS sequence"/>
</dbReference>
<keyword evidence="6" id="KW-1185">Reference proteome</keyword>
<dbReference type="InterPro" id="IPR018203">
    <property type="entry name" value="GDP_dissociation_inhibitor"/>
</dbReference>
<comment type="similarity">
    <text evidence="2">Belongs to the Rab GDI family.</text>
</comment>
<dbReference type="PANTHER" id="PTHR11787">
    <property type="entry name" value="RAB GDP-DISSOCIATION INHIBITOR"/>
    <property type="match status" value="1"/>
</dbReference>
<proteinExistence type="inferred from homology"/>
<evidence type="ECO:0000256" key="1">
    <source>
        <dbReference type="ARBA" id="ARBA00004496"/>
    </source>
</evidence>
<reference evidence="6" key="1">
    <citation type="submission" date="2013-05" db="EMBL/GenBank/DDBJ databases">
        <title>The Genome sequence of Mucor circinelloides f. circinelloides 1006PhL.</title>
        <authorList>
            <consortium name="The Broad Institute Genomics Platform"/>
            <person name="Cuomo C."/>
            <person name="Earl A."/>
            <person name="Findley K."/>
            <person name="Lee S.C."/>
            <person name="Walker B."/>
            <person name="Young S."/>
            <person name="Zeng Q."/>
            <person name="Gargeya S."/>
            <person name="Fitzgerald M."/>
            <person name="Haas B."/>
            <person name="Abouelleil A."/>
            <person name="Allen A.W."/>
            <person name="Alvarado L."/>
            <person name="Arachchi H.M."/>
            <person name="Berlin A.M."/>
            <person name="Chapman S.B."/>
            <person name="Gainer-Dewar J."/>
            <person name="Goldberg J."/>
            <person name="Griggs A."/>
            <person name="Gujja S."/>
            <person name="Hansen M."/>
            <person name="Howarth C."/>
            <person name="Imamovic A."/>
            <person name="Ireland A."/>
            <person name="Larimer J."/>
            <person name="McCowan C."/>
            <person name="Murphy C."/>
            <person name="Pearson M."/>
            <person name="Poon T.W."/>
            <person name="Priest M."/>
            <person name="Roberts A."/>
            <person name="Saif S."/>
            <person name="Shea T."/>
            <person name="Sisk P."/>
            <person name="Sykes S."/>
            <person name="Wortman J."/>
            <person name="Nusbaum C."/>
            <person name="Birren B."/>
        </authorList>
    </citation>
    <scope>NUCLEOTIDE SEQUENCE [LARGE SCALE GENOMIC DNA]</scope>
    <source>
        <strain evidence="6">1006PhL</strain>
    </source>
</reference>
<gene>
    <name evidence="5" type="ORF">HMPREF1544_08643</name>
</gene>
<dbReference type="Gene3D" id="1.10.405.10">
    <property type="entry name" value="Guanine Nucleotide Dissociation Inhibitor, domain 1"/>
    <property type="match status" value="1"/>
</dbReference>
<dbReference type="OMA" id="DTESMSY"/>
<dbReference type="STRING" id="1220926.S2J3D4"/>
<dbReference type="Gene3D" id="3.50.50.60">
    <property type="entry name" value="FAD/NAD(P)-binding domain"/>
    <property type="match status" value="1"/>
</dbReference>
<evidence type="ECO:0000313" key="5">
    <source>
        <dbReference type="EMBL" id="EPB84626.1"/>
    </source>
</evidence>
<dbReference type="AlphaFoldDB" id="S2J3D4"/>
<accession>S2J3D4</accession>
<dbReference type="InParanoid" id="S2J3D4"/>
<dbReference type="eggNOG" id="KOG4405">
    <property type="taxonomic scope" value="Eukaryota"/>
</dbReference>
<dbReference type="GO" id="GO:0005829">
    <property type="term" value="C:cytosol"/>
    <property type="evidence" value="ECO:0007669"/>
    <property type="project" value="TreeGrafter"/>
</dbReference>
<name>S2J3D4_MUCC1</name>
<dbReference type="OrthoDB" id="9446342at2759"/>
<dbReference type="FunFam" id="1.10.405.10:FF:000003">
    <property type="entry name" value="Rab proteins geranylgeranyltransferase component A"/>
    <property type="match status" value="1"/>
</dbReference>
<dbReference type="PRINTS" id="PR00891">
    <property type="entry name" value="RABGDIREP"/>
</dbReference>
<evidence type="ECO:0000256" key="2">
    <source>
        <dbReference type="ARBA" id="ARBA00005593"/>
    </source>
</evidence>
<evidence type="ECO:0000256" key="3">
    <source>
        <dbReference type="ARBA" id="ARBA00022468"/>
    </source>
</evidence>
<dbReference type="GO" id="GO:0005968">
    <property type="term" value="C:Rab-protein geranylgeranyltransferase complex"/>
    <property type="evidence" value="ECO:0007669"/>
    <property type="project" value="InterPro"/>
</dbReference>
<sequence>MRILMQIDNIYFAEGDLSIDYEYNYASNYKNVELQVYNTELASTEVDHIKSAIEEGTYKELIPKTSFSQDQQLVDAYFSDLTRDNFIEKLPQINAFVELLNKSRSYNLDTTPKLLGTREDLVETLIRSGVGRYLEFKNVDDIFIFDKAARALEKVPSSKEDVFTNKSVSLIEKRKLMKFLTFAMELNEQQDNNPLLQDTESMSYCQFLQEKFKITGKLQEAIVYAIALVDNKASVKEGLDSTHRFVRSMGRFGKGAYLCPLYGSASEIAQAFCRVCAVYGGIYILNQPLDKFVVDKETGECTGIITKEGQEYNCKKLITGIDYLSASSLPAKDGHNGTWISRAILVTDTRLESNNAKQYLAEPLSYCVFPPGSEAGNTDEPIYGIQQNDESMACLKGQYVTYLWTASKDDSVLKKAVDLLMEKKPVVTEDENSNQEFRKLITVYYAQYVRNAKSLKESCNLFFKNIVLCSDPDVSLDFRSAFEEAKSLFYQCEPVDAEFMPAAEQEPEDDD</sequence>
<dbReference type="GO" id="GO:0005634">
    <property type="term" value="C:nucleus"/>
    <property type="evidence" value="ECO:0007669"/>
    <property type="project" value="TreeGrafter"/>
</dbReference>
<dbReference type="GO" id="GO:0016192">
    <property type="term" value="P:vesicle-mediated transport"/>
    <property type="evidence" value="ECO:0007669"/>
    <property type="project" value="TreeGrafter"/>
</dbReference>
<dbReference type="GO" id="GO:0007264">
    <property type="term" value="P:small GTPase-mediated signal transduction"/>
    <property type="evidence" value="ECO:0007669"/>
    <property type="project" value="InterPro"/>
</dbReference>
<dbReference type="GO" id="GO:0006886">
    <property type="term" value="P:intracellular protein transport"/>
    <property type="evidence" value="ECO:0007669"/>
    <property type="project" value="InterPro"/>
</dbReference>
<dbReference type="FunCoup" id="S2J3D4">
    <property type="interactions" value="185"/>
</dbReference>
<dbReference type="InterPro" id="IPR001738">
    <property type="entry name" value="Rab_escort"/>
</dbReference>
<dbReference type="Gene3D" id="3.30.519.10">
    <property type="entry name" value="Guanine Nucleotide Dissociation Inhibitor, domain 2"/>
    <property type="match status" value="1"/>
</dbReference>
<dbReference type="SUPFAM" id="SSF51905">
    <property type="entry name" value="FAD/NAD(P)-binding domain"/>
    <property type="match status" value="1"/>
</dbReference>
<organism evidence="5 6">
    <name type="scientific">Mucor circinelloides f. circinelloides (strain 1006PhL)</name>
    <name type="common">Mucormycosis agent</name>
    <name type="synonym">Calyptromyces circinelloides</name>
    <dbReference type="NCBI Taxonomy" id="1220926"/>
    <lineage>
        <taxon>Eukaryota</taxon>
        <taxon>Fungi</taxon>
        <taxon>Fungi incertae sedis</taxon>
        <taxon>Mucoromycota</taxon>
        <taxon>Mucoromycotina</taxon>
        <taxon>Mucoromycetes</taxon>
        <taxon>Mucorales</taxon>
        <taxon>Mucorineae</taxon>
        <taxon>Mucoraceae</taxon>
        <taxon>Mucor</taxon>
    </lineage>
</organism>
<dbReference type="GO" id="GO:0005096">
    <property type="term" value="F:GTPase activator activity"/>
    <property type="evidence" value="ECO:0007669"/>
    <property type="project" value="UniProtKB-KW"/>
</dbReference>
<keyword evidence="4" id="KW-0963">Cytoplasm</keyword>
<dbReference type="InterPro" id="IPR036188">
    <property type="entry name" value="FAD/NAD-bd_sf"/>
</dbReference>
<evidence type="ECO:0000313" key="6">
    <source>
        <dbReference type="Proteomes" id="UP000014254"/>
    </source>
</evidence>
<dbReference type="GO" id="GO:0005092">
    <property type="term" value="F:GDP-dissociation inhibitor activity"/>
    <property type="evidence" value="ECO:0007669"/>
    <property type="project" value="InterPro"/>
</dbReference>
<dbReference type="EMBL" id="KE124034">
    <property type="protein sequence ID" value="EPB84626.1"/>
    <property type="molecule type" value="Genomic_DNA"/>
</dbReference>
<dbReference type="SUPFAM" id="SSF54373">
    <property type="entry name" value="FAD-linked reductases, C-terminal domain"/>
    <property type="match status" value="1"/>
</dbReference>
<dbReference type="Pfam" id="PF00996">
    <property type="entry name" value="GDI"/>
    <property type="match status" value="1"/>
</dbReference>
<evidence type="ECO:0000256" key="4">
    <source>
        <dbReference type="ARBA" id="ARBA00022490"/>
    </source>
</evidence>
<keyword evidence="3" id="KW-0343">GTPase activation</keyword>
<dbReference type="PANTHER" id="PTHR11787:SF4">
    <property type="entry name" value="CHM, RAB ESCORT PROTEIN 1"/>
    <property type="match status" value="1"/>
</dbReference>
<protein>
    <submittedName>
        <fullName evidence="5">Uncharacterized protein</fullName>
    </submittedName>
</protein>
<dbReference type="VEuPathDB" id="FungiDB:HMPREF1544_08643"/>
<comment type="subcellular location">
    <subcellularLocation>
        <location evidence="1">Cytoplasm</location>
    </subcellularLocation>
</comment>
<dbReference type="PRINTS" id="PR00893">
    <property type="entry name" value="RABESCORT"/>
</dbReference>